<organism evidence="2 3">
    <name type="scientific">Leptospira ryugenii</name>
    <dbReference type="NCBI Taxonomy" id="1917863"/>
    <lineage>
        <taxon>Bacteria</taxon>
        <taxon>Pseudomonadati</taxon>
        <taxon>Spirochaetota</taxon>
        <taxon>Spirochaetia</taxon>
        <taxon>Leptospirales</taxon>
        <taxon>Leptospiraceae</taxon>
        <taxon>Leptospira</taxon>
    </lineage>
</organism>
<proteinExistence type="predicted"/>
<dbReference type="RefSeq" id="WP_108973052.1">
    <property type="nucleotide sequence ID" value="NZ_BFBB01000002.1"/>
</dbReference>
<dbReference type="AlphaFoldDB" id="A0A2P2DW18"/>
<dbReference type="Pfam" id="PF16363">
    <property type="entry name" value="GDP_Man_Dehyd"/>
    <property type="match status" value="1"/>
</dbReference>
<dbReference type="EMBL" id="BFBB01000002">
    <property type="protein sequence ID" value="GBF48831.1"/>
    <property type="molecule type" value="Genomic_DNA"/>
</dbReference>
<feature type="domain" description="NAD(P)-binding" evidence="1">
    <location>
        <begin position="15"/>
        <end position="320"/>
    </location>
</feature>
<protein>
    <submittedName>
        <fullName evidence="2">NAD-dependent epimerase/dehydratase</fullName>
    </submittedName>
</protein>
<accession>A0A2P2DW18</accession>
<dbReference type="SUPFAM" id="SSF51735">
    <property type="entry name" value="NAD(P)-binding Rossmann-fold domains"/>
    <property type="match status" value="1"/>
</dbReference>
<dbReference type="InterPro" id="IPR036291">
    <property type="entry name" value="NAD(P)-bd_dom_sf"/>
</dbReference>
<gene>
    <name evidence="2" type="ORF">LPTSP4_03310</name>
</gene>
<dbReference type="PANTHER" id="PTHR43000">
    <property type="entry name" value="DTDP-D-GLUCOSE 4,6-DEHYDRATASE-RELATED"/>
    <property type="match status" value="1"/>
</dbReference>
<name>A0A2P2DW18_9LEPT</name>
<reference evidence="2 3" key="1">
    <citation type="submission" date="2018-02" db="EMBL/GenBank/DDBJ databases">
        <title>Novel Leptospira species isolated from soil and water in Japan.</title>
        <authorList>
            <person name="Nakao R."/>
            <person name="Masuzawa T."/>
        </authorList>
    </citation>
    <scope>NUCLEOTIDE SEQUENCE [LARGE SCALE GENOMIC DNA]</scope>
    <source>
        <strain evidence="2 3">YH101</strain>
    </source>
</reference>
<evidence type="ECO:0000259" key="1">
    <source>
        <dbReference type="Pfam" id="PF16363"/>
    </source>
</evidence>
<evidence type="ECO:0000313" key="2">
    <source>
        <dbReference type="EMBL" id="GBF48831.1"/>
    </source>
</evidence>
<evidence type="ECO:0000313" key="3">
    <source>
        <dbReference type="Proteomes" id="UP000245133"/>
    </source>
</evidence>
<comment type="caution">
    <text evidence="2">The sequence shown here is derived from an EMBL/GenBank/DDBJ whole genome shotgun (WGS) entry which is preliminary data.</text>
</comment>
<keyword evidence="3" id="KW-1185">Reference proteome</keyword>
<dbReference type="Proteomes" id="UP000245133">
    <property type="component" value="Unassembled WGS sequence"/>
</dbReference>
<dbReference type="Gene3D" id="3.40.50.720">
    <property type="entry name" value="NAD(P)-binding Rossmann-like Domain"/>
    <property type="match status" value="1"/>
</dbReference>
<dbReference type="OrthoDB" id="9771073at2"/>
<dbReference type="InterPro" id="IPR016040">
    <property type="entry name" value="NAD(P)-bd_dom"/>
</dbReference>
<sequence>MLIDYKEEYQKKRVLITGGLGFIGSNLAISLVELGAEVQLVDAMIPEYGGNLFNIEAIRNKVSINFCNITDINAINYLVKDVDYIFHLAGQGSHSVSIVDPFLDIECNMMATLNVLEACKKNNRNAKIIFTGTRGQYKPKISLPAKEDSDMTPNTIYGVTNLAAEKLLLIYHNLFGLKSVMTRISNVYGPRAQMRNNKYGVPNWFLRLAIDDQEIPIYGSGKIKRDFLFVEDLIDALLMLPLKEECFGEVFNLGVPEPSNYLDYANLAIQHSNSGRIRMVPFPKESEDQEAGDYYPDISKAKQFLGWEPKVSLAEGIEKTIAYYKKYRTNYWNHQ</sequence>